<feature type="compositionally biased region" description="Polar residues" evidence="1">
    <location>
        <begin position="65"/>
        <end position="76"/>
    </location>
</feature>
<feature type="region of interest" description="Disordered" evidence="1">
    <location>
        <begin position="413"/>
        <end position="508"/>
    </location>
</feature>
<name>A0AAD9JYZ1_9ANNE</name>
<feature type="compositionally biased region" description="Polar residues" evidence="1">
    <location>
        <begin position="280"/>
        <end position="297"/>
    </location>
</feature>
<comment type="caution">
    <text evidence="2">The sequence shown here is derived from an EMBL/GenBank/DDBJ whole genome shotgun (WGS) entry which is preliminary data.</text>
</comment>
<feature type="compositionally biased region" description="Basic residues" evidence="1">
    <location>
        <begin position="43"/>
        <end position="56"/>
    </location>
</feature>
<feature type="compositionally biased region" description="Polar residues" evidence="1">
    <location>
        <begin position="100"/>
        <end position="109"/>
    </location>
</feature>
<accession>A0AAD9JYZ1</accession>
<feature type="compositionally biased region" description="Basic and acidic residues" evidence="1">
    <location>
        <begin position="176"/>
        <end position="188"/>
    </location>
</feature>
<sequence length="847" mass="93581">MDDGSPVDPDPQAKEEETSDTTTDPQISKTDQAVGGTEQVITKKSKKSKRKKKGKKKATEAVTMETDSGETGQKATQEIIPESSHQESAEVHQAIEGQSLEETGTSTSEADQEAATEEEKVQGETKDDVHMAEVSVSVTEEEKTSVSAPTADITKESVSILQVSAEVTEAAAQKEMGQKDEPSTDRTLQRVPTIEITNVETAESEDDTMHTGTPEAHSVFDTTEGTTSDQPDKEVSTPIKPGPIEGVLQGSKEALTQPSGTHPDGQQKVGHQARDDQQAHEQQLANISSIPGLQDISLTSTDSSLEGIFRQEIGRASTSSFQVIADDSFEKSQGIFPISDLSNYYDIPDTLHSLKVDVDVEHKQEDVDEASAMTTISKATADVIEQTEAETSVLDTTELTSPRSLVGDVIEQGQAMDYKEPENVQSEEPGSEDTEEIIGDVIEHNFSHSSADSIIRNTSEQNTEPRSSGPSPSTGVCNPDEKDIITQSVTGEQSFTFTDDGDKESMTTDDMLAPDLGAVQEDVSPPLYSSKRKMDIGEQKNVDAKFYSYEPLTRSYTMQIKDDQSTVSDIFDLYGEEHPSEMESFSDYTSDWRKDTDISKPEKKLKLSKPGELSYHKTGDMVDIKQTSEKINAGQLPKEIPNKDLLYGTYGSLAPEVEEVLTYNIYPKYKEKNEADSDLQYRLYKKYEANKNNKELTQSQDYGDNDPLYVSDSWQRERQSDISEDAMATDKEILAYSYRTQRQLELVEKETSSQRDTGYDASLDASTFVAVDHKGHEVERKKSGKARELDNILQDAMDNAFHEVTSKLHEPRVEDSVDVYADLMPQEQLDELIPTKAPKSTLLSKVS</sequence>
<feature type="region of interest" description="Disordered" evidence="1">
    <location>
        <begin position="690"/>
        <end position="710"/>
    </location>
</feature>
<feature type="compositionally biased region" description="Polar residues" evidence="1">
    <location>
        <begin position="20"/>
        <end position="31"/>
    </location>
</feature>
<dbReference type="Proteomes" id="UP001208570">
    <property type="component" value="Unassembled WGS sequence"/>
</dbReference>
<gene>
    <name evidence="2" type="ORF">LSH36_119g08031</name>
</gene>
<proteinExistence type="predicted"/>
<feature type="compositionally biased region" description="Polar residues" evidence="1">
    <location>
        <begin position="447"/>
        <end position="476"/>
    </location>
</feature>
<evidence type="ECO:0000313" key="3">
    <source>
        <dbReference type="Proteomes" id="UP001208570"/>
    </source>
</evidence>
<evidence type="ECO:0000256" key="1">
    <source>
        <dbReference type="SAM" id="MobiDB-lite"/>
    </source>
</evidence>
<dbReference type="AlphaFoldDB" id="A0AAD9JYZ1"/>
<reference evidence="2" key="1">
    <citation type="journal article" date="2023" name="Mol. Biol. Evol.">
        <title>Third-Generation Sequencing Reveals the Adaptive Role of the Epigenome in Three Deep-Sea Polychaetes.</title>
        <authorList>
            <person name="Perez M."/>
            <person name="Aroh O."/>
            <person name="Sun Y."/>
            <person name="Lan Y."/>
            <person name="Juniper S.K."/>
            <person name="Young C.R."/>
            <person name="Angers B."/>
            <person name="Qian P.Y."/>
        </authorList>
    </citation>
    <scope>NUCLEOTIDE SEQUENCE</scope>
    <source>
        <strain evidence="2">P08H-3</strain>
    </source>
</reference>
<dbReference type="EMBL" id="JAODUP010000119">
    <property type="protein sequence ID" value="KAK2161300.1"/>
    <property type="molecule type" value="Genomic_DNA"/>
</dbReference>
<feature type="region of interest" description="Disordered" evidence="1">
    <location>
        <begin position="171"/>
        <end position="297"/>
    </location>
</feature>
<feature type="compositionally biased region" description="Polar residues" evidence="1">
    <location>
        <begin position="485"/>
        <end position="497"/>
    </location>
</feature>
<evidence type="ECO:0000313" key="2">
    <source>
        <dbReference type="EMBL" id="KAK2161300.1"/>
    </source>
</evidence>
<feature type="compositionally biased region" description="Acidic residues" evidence="1">
    <location>
        <begin position="429"/>
        <end position="438"/>
    </location>
</feature>
<feature type="compositionally biased region" description="Polar residues" evidence="1">
    <location>
        <begin position="220"/>
        <end position="229"/>
    </location>
</feature>
<feature type="region of interest" description="Disordered" evidence="1">
    <location>
        <begin position="1"/>
        <end position="150"/>
    </location>
</feature>
<feature type="compositionally biased region" description="Basic and acidic residues" evidence="1">
    <location>
        <begin position="117"/>
        <end position="131"/>
    </location>
</feature>
<keyword evidence="3" id="KW-1185">Reference proteome</keyword>
<protein>
    <submittedName>
        <fullName evidence="2">Uncharacterized protein</fullName>
    </submittedName>
</protein>
<organism evidence="2 3">
    <name type="scientific">Paralvinella palmiformis</name>
    <dbReference type="NCBI Taxonomy" id="53620"/>
    <lineage>
        <taxon>Eukaryota</taxon>
        <taxon>Metazoa</taxon>
        <taxon>Spiralia</taxon>
        <taxon>Lophotrochozoa</taxon>
        <taxon>Annelida</taxon>
        <taxon>Polychaeta</taxon>
        <taxon>Sedentaria</taxon>
        <taxon>Canalipalpata</taxon>
        <taxon>Terebellida</taxon>
        <taxon>Terebelliformia</taxon>
        <taxon>Alvinellidae</taxon>
        <taxon>Paralvinella</taxon>
    </lineage>
</organism>